<comment type="caution">
    <text evidence="1">The sequence shown here is derived from an EMBL/GenBank/DDBJ whole genome shotgun (WGS) entry which is preliminary data.</text>
</comment>
<organism evidence="1 2">
    <name type="scientific">Tritrichomonas musculus</name>
    <dbReference type="NCBI Taxonomy" id="1915356"/>
    <lineage>
        <taxon>Eukaryota</taxon>
        <taxon>Metamonada</taxon>
        <taxon>Parabasalia</taxon>
        <taxon>Tritrichomonadida</taxon>
        <taxon>Tritrichomonadidae</taxon>
        <taxon>Tritrichomonas</taxon>
    </lineage>
</organism>
<evidence type="ECO:0000313" key="2">
    <source>
        <dbReference type="Proteomes" id="UP001470230"/>
    </source>
</evidence>
<evidence type="ECO:0000313" key="1">
    <source>
        <dbReference type="EMBL" id="KAK8847902.1"/>
    </source>
</evidence>
<reference evidence="1 2" key="1">
    <citation type="submission" date="2024-04" db="EMBL/GenBank/DDBJ databases">
        <title>Tritrichomonas musculus Genome.</title>
        <authorList>
            <person name="Alves-Ferreira E."/>
            <person name="Grigg M."/>
            <person name="Lorenzi H."/>
            <person name="Galac M."/>
        </authorList>
    </citation>
    <scope>NUCLEOTIDE SEQUENCE [LARGE SCALE GENOMIC DNA]</scope>
    <source>
        <strain evidence="1 2">EAF2021</strain>
    </source>
</reference>
<dbReference type="EMBL" id="JAPFFF010000027">
    <property type="protein sequence ID" value="KAK8847902.1"/>
    <property type="molecule type" value="Genomic_DNA"/>
</dbReference>
<gene>
    <name evidence="1" type="ORF">M9Y10_018950</name>
</gene>
<keyword evidence="2" id="KW-1185">Reference proteome</keyword>
<accession>A0ABR2HI49</accession>
<protein>
    <submittedName>
        <fullName evidence="1">Uncharacterized protein</fullName>
    </submittedName>
</protein>
<name>A0ABR2HI49_9EUKA</name>
<dbReference type="Proteomes" id="UP001470230">
    <property type="component" value="Unassembled WGS sequence"/>
</dbReference>
<proteinExistence type="predicted"/>
<sequence length="377" mass="45210">MNKYHIEITVNKNIYKKIPYEIKFQLYGSIYDYEVSDNLYDIVSNLLNNTEPEKNDSYYHLIYQLMMDEQESLARDHIIVLFESLGRYQSFEPYDFIEVFQPEYKKYEKAFLQAIVHGFTYNTKEEKLIRKTNYGNIEFKSKREEFYMINFLFEKASEEENLKDRYQSFILLKNIASSFPFLFMFKKRIMFDSLLDSLNYFTLYYSIEDNDSNIFQLKVSLAALSFIHSTLYSTAIINAFISWYLMKIKTFNESQFLSLSLIFISLFQTEKVKIVLLSLSMKYNLIDGLLERMKLINPHKIKEYYFKTIYGLIDLYFDTLNELSMDEAILVKEMQNVENPFSIYFENFYTILPNKIKKITLPNRKSNSTIAHINDYF</sequence>